<evidence type="ECO:0000313" key="4">
    <source>
        <dbReference type="Proteomes" id="UP001267878"/>
    </source>
</evidence>
<feature type="signal peptide" evidence="2">
    <location>
        <begin position="1"/>
        <end position="22"/>
    </location>
</feature>
<reference evidence="3 4" key="1">
    <citation type="submission" date="2023-07" db="EMBL/GenBank/DDBJ databases">
        <title>Sorghum-associated microbial communities from plants grown in Nebraska, USA.</title>
        <authorList>
            <person name="Schachtman D."/>
        </authorList>
    </citation>
    <scope>NUCLEOTIDE SEQUENCE [LARGE SCALE GENOMIC DNA]</scope>
    <source>
        <strain evidence="3 4">BE187</strain>
    </source>
</reference>
<sequence>MRRLLLAASLASLLLTTSVALADGHHHRGGDRHHHDHDVDDDDDDGYRYKHRHRDYHRGERIEVVYMEPRYYVEDYRDYELREPPRGHRWVRTEDGRFILVAVATGIIADILLHH</sequence>
<feature type="region of interest" description="Disordered" evidence="1">
    <location>
        <begin position="25"/>
        <end position="44"/>
    </location>
</feature>
<evidence type="ECO:0000256" key="2">
    <source>
        <dbReference type="SAM" id="SignalP"/>
    </source>
</evidence>
<protein>
    <submittedName>
        <fullName evidence="3">Ni/Co efflux regulator RcnB</fullName>
    </submittedName>
</protein>
<dbReference type="RefSeq" id="WP_310055440.1">
    <property type="nucleotide sequence ID" value="NZ_JAVDVW010000002.1"/>
</dbReference>
<organism evidence="3 4">
    <name type="scientific">Agrilutibacter niabensis</name>
    <dbReference type="NCBI Taxonomy" id="380628"/>
    <lineage>
        <taxon>Bacteria</taxon>
        <taxon>Pseudomonadati</taxon>
        <taxon>Pseudomonadota</taxon>
        <taxon>Gammaproteobacteria</taxon>
        <taxon>Lysobacterales</taxon>
        <taxon>Lysobacteraceae</taxon>
        <taxon>Agrilutibacter</taxon>
    </lineage>
</organism>
<keyword evidence="2" id="KW-0732">Signal</keyword>
<gene>
    <name evidence="3" type="ORF">J2X04_002926</name>
</gene>
<accession>A0ABU1VT56</accession>
<keyword evidence="4" id="KW-1185">Reference proteome</keyword>
<evidence type="ECO:0000256" key="1">
    <source>
        <dbReference type="SAM" id="MobiDB-lite"/>
    </source>
</evidence>
<evidence type="ECO:0000313" key="3">
    <source>
        <dbReference type="EMBL" id="MDR7100545.1"/>
    </source>
</evidence>
<feature type="chain" id="PRO_5045724648" evidence="2">
    <location>
        <begin position="23"/>
        <end position="115"/>
    </location>
</feature>
<name>A0ABU1VT56_9GAMM</name>
<dbReference type="InterPro" id="IPR024572">
    <property type="entry name" value="RcnB"/>
</dbReference>
<dbReference type="EMBL" id="JAVDVW010000002">
    <property type="protein sequence ID" value="MDR7100545.1"/>
    <property type="molecule type" value="Genomic_DNA"/>
</dbReference>
<dbReference type="Proteomes" id="UP001267878">
    <property type="component" value="Unassembled WGS sequence"/>
</dbReference>
<dbReference type="Gene3D" id="3.10.450.160">
    <property type="entry name" value="inner membrane protein cigr"/>
    <property type="match status" value="1"/>
</dbReference>
<proteinExistence type="predicted"/>
<feature type="compositionally biased region" description="Basic residues" evidence="1">
    <location>
        <begin position="25"/>
        <end position="35"/>
    </location>
</feature>
<comment type="caution">
    <text evidence="3">The sequence shown here is derived from an EMBL/GenBank/DDBJ whole genome shotgun (WGS) entry which is preliminary data.</text>
</comment>
<dbReference type="Pfam" id="PF11776">
    <property type="entry name" value="RcnB"/>
    <property type="match status" value="1"/>
</dbReference>